<dbReference type="InterPro" id="IPR011054">
    <property type="entry name" value="Rudment_hybrid_motif"/>
</dbReference>
<dbReference type="GO" id="GO:0005524">
    <property type="term" value="F:ATP binding"/>
    <property type="evidence" value="ECO:0007669"/>
    <property type="project" value="UniProtKB-UniRule"/>
</dbReference>
<dbReference type="AlphaFoldDB" id="F0S2K6"/>
<comment type="catalytic activity">
    <reaction evidence="14">
        <text>5-phospho-beta-D-ribosylamine + glycine + ATP = N(1)-(5-phospho-beta-D-ribosyl)glycinamide + ADP + phosphate + H(+)</text>
        <dbReference type="Rhea" id="RHEA:17453"/>
        <dbReference type="ChEBI" id="CHEBI:15378"/>
        <dbReference type="ChEBI" id="CHEBI:30616"/>
        <dbReference type="ChEBI" id="CHEBI:43474"/>
        <dbReference type="ChEBI" id="CHEBI:57305"/>
        <dbReference type="ChEBI" id="CHEBI:58681"/>
        <dbReference type="ChEBI" id="CHEBI:143788"/>
        <dbReference type="ChEBI" id="CHEBI:456216"/>
        <dbReference type="EC" id="6.3.4.13"/>
    </reaction>
</comment>
<dbReference type="STRING" id="868864.Dester_0424"/>
<organism evidence="17 18">
    <name type="scientific">Desulfurobacterium thermolithotrophum (strain DSM 11699 / BSA)</name>
    <dbReference type="NCBI Taxonomy" id="868864"/>
    <lineage>
        <taxon>Bacteria</taxon>
        <taxon>Pseudomonadati</taxon>
        <taxon>Aquificota</taxon>
        <taxon>Aquificia</taxon>
        <taxon>Desulfurobacteriales</taxon>
        <taxon>Desulfurobacteriaceae</taxon>
        <taxon>Desulfurobacterium</taxon>
    </lineage>
</organism>
<dbReference type="FunFam" id="3.90.600.10:FF:000001">
    <property type="entry name" value="Trifunctional purine biosynthetic protein adenosine-3"/>
    <property type="match status" value="1"/>
</dbReference>
<dbReference type="GO" id="GO:0006189">
    <property type="term" value="P:'de novo' IMP biosynthetic process"/>
    <property type="evidence" value="ECO:0007669"/>
    <property type="project" value="UniProtKB-UniRule"/>
</dbReference>
<feature type="domain" description="ATP-grasp" evidence="16">
    <location>
        <begin position="107"/>
        <end position="313"/>
    </location>
</feature>
<dbReference type="EMBL" id="CP002543">
    <property type="protein sequence ID" value="ADY73078.1"/>
    <property type="molecule type" value="Genomic_DNA"/>
</dbReference>
<sequence length="424" mass="45871">MKVLVVGSGGREHALVWKLAQSPKVEKVYGAPGNPGIAQVGECIDISPTDIERLANFAEKEGIDLTVVGPEAPLVAGIVDEFEKRGLKVFGPSKEAARLEGSKAFSKEMMKKYGVPTADFEVFDDPEKAKEYIRKKGAPIVVKADGLAAGKGVVVAKSVEEALEAIDKIMIERVFGDAGNKVVVEDCLFGEEASYLVVTDGENFIPLATAQDHKAVFDEDKGPNTGGMGAYSPAPVLSKEMEKEVQEKVIKPILKGMKQEGHPFKGILYAGLMITSDGPKVLEFNVRFGDPEAQVILRRLKTDLVDVCLSVIEGNLVDGLEWIDETAICVVLASKGYPGKYEKGKFISGIEEAENIDNVVVFHAGTAIKDGKFITNGGRVLNVTALGKDIVEARENVYNAVEKIYFEGMHYRKDIGLKALKHSS</sequence>
<gene>
    <name evidence="14" type="primary">purD</name>
    <name evidence="17" type="ordered locus">Dester_0424</name>
</gene>
<dbReference type="GO" id="GO:0046872">
    <property type="term" value="F:metal ion binding"/>
    <property type="evidence" value="ECO:0007669"/>
    <property type="project" value="UniProtKB-KW"/>
</dbReference>
<evidence type="ECO:0000256" key="6">
    <source>
        <dbReference type="ARBA" id="ARBA00022723"/>
    </source>
</evidence>
<dbReference type="Gene3D" id="3.40.50.20">
    <property type="match status" value="1"/>
</dbReference>
<dbReference type="InterPro" id="IPR020560">
    <property type="entry name" value="PRibGlycinamide_synth_C-dom"/>
</dbReference>
<accession>F0S2K6</accession>
<keyword evidence="10" id="KW-0464">Manganese</keyword>
<dbReference type="PANTHER" id="PTHR43472">
    <property type="entry name" value="PHOSPHORIBOSYLAMINE--GLYCINE LIGASE"/>
    <property type="match status" value="1"/>
</dbReference>
<evidence type="ECO:0000256" key="7">
    <source>
        <dbReference type="ARBA" id="ARBA00022741"/>
    </source>
</evidence>
<dbReference type="FunFam" id="3.30.1490.20:FF:000006">
    <property type="entry name" value="phosphoribosylamine--glycine ligase, chloroplastic-like"/>
    <property type="match status" value="1"/>
</dbReference>
<proteinExistence type="inferred from homology"/>
<comment type="pathway">
    <text evidence="3 14">Purine metabolism; IMP biosynthesis via de novo pathway; N(1)-(5-phospho-D-ribosyl)glycinamide from 5-phospho-alpha-D-ribose 1-diphosphate: step 2/2.</text>
</comment>
<dbReference type="Proteomes" id="UP000007102">
    <property type="component" value="Chromosome"/>
</dbReference>
<evidence type="ECO:0000256" key="4">
    <source>
        <dbReference type="ARBA" id="ARBA00013255"/>
    </source>
</evidence>
<dbReference type="UniPathway" id="UPA00074">
    <property type="reaction ID" value="UER00125"/>
</dbReference>
<dbReference type="PANTHER" id="PTHR43472:SF1">
    <property type="entry name" value="PHOSPHORIBOSYLAMINE--GLYCINE LIGASE, CHLOROPLASTIC"/>
    <property type="match status" value="1"/>
</dbReference>
<evidence type="ECO:0000313" key="18">
    <source>
        <dbReference type="Proteomes" id="UP000007102"/>
    </source>
</evidence>
<dbReference type="eggNOG" id="COG0151">
    <property type="taxonomic scope" value="Bacteria"/>
</dbReference>
<keyword evidence="9 15" id="KW-0067">ATP-binding</keyword>
<dbReference type="SMART" id="SM01209">
    <property type="entry name" value="GARS_A"/>
    <property type="match status" value="1"/>
</dbReference>
<dbReference type="Gene3D" id="3.30.470.20">
    <property type="entry name" value="ATP-grasp fold, B domain"/>
    <property type="match status" value="1"/>
</dbReference>
<dbReference type="GO" id="GO:0009113">
    <property type="term" value="P:purine nucleobase biosynthetic process"/>
    <property type="evidence" value="ECO:0007669"/>
    <property type="project" value="InterPro"/>
</dbReference>
<dbReference type="PROSITE" id="PS00184">
    <property type="entry name" value="GARS"/>
    <property type="match status" value="1"/>
</dbReference>
<dbReference type="PROSITE" id="PS50975">
    <property type="entry name" value="ATP_GRASP"/>
    <property type="match status" value="1"/>
</dbReference>
<dbReference type="GO" id="GO:0004637">
    <property type="term" value="F:phosphoribosylamine-glycine ligase activity"/>
    <property type="evidence" value="ECO:0007669"/>
    <property type="project" value="UniProtKB-UniRule"/>
</dbReference>
<dbReference type="HOGENOM" id="CLU_027420_3_1_0"/>
<dbReference type="InterPro" id="IPR020562">
    <property type="entry name" value="PRibGlycinamide_synth_N"/>
</dbReference>
<evidence type="ECO:0000256" key="8">
    <source>
        <dbReference type="ARBA" id="ARBA00022755"/>
    </source>
</evidence>
<dbReference type="Pfam" id="PF02843">
    <property type="entry name" value="GARS_C"/>
    <property type="match status" value="1"/>
</dbReference>
<reference evidence="17 18" key="1">
    <citation type="journal article" date="2011" name="Stand. Genomic Sci.">
        <title>Complete genome sequence of the thermophilic sulfur-reducer Desulfurobacterium thermolithotrophum type strain (BSA(T)) from a deep-sea hydrothermal vent.</title>
        <authorList>
            <person name="Goker M."/>
            <person name="Daligault H."/>
            <person name="Mwirichia R."/>
            <person name="Lapidus A."/>
            <person name="Lucas S."/>
            <person name="Deshpande S."/>
            <person name="Pagani I."/>
            <person name="Tapia R."/>
            <person name="Cheng J.F."/>
            <person name="Goodwin L."/>
            <person name="Pitluck S."/>
            <person name="Liolios K."/>
            <person name="Ivanova N."/>
            <person name="Mavromatis K."/>
            <person name="Mikhailova N."/>
            <person name="Pati A."/>
            <person name="Chen A."/>
            <person name="Palaniappan K."/>
            <person name="Han C."/>
            <person name="Land M."/>
            <person name="Hauser L."/>
            <person name="Pan C."/>
            <person name="Brambilla E.M."/>
            <person name="Rohde M."/>
            <person name="Spring S."/>
            <person name="Sikorski J."/>
            <person name="Wirth R."/>
            <person name="Detter J.C."/>
            <person name="Woyke T."/>
            <person name="Bristow J."/>
            <person name="Eisen J.A."/>
            <person name="Markowitz V."/>
            <person name="Hugenholtz P."/>
            <person name="Kyrpides N.C."/>
            <person name="Klenk H.P."/>
        </authorList>
    </citation>
    <scope>NUCLEOTIDE SEQUENCE [LARGE SCALE GENOMIC DNA]</scope>
    <source>
        <strain evidence="18">DSM 11699 / BSA</strain>
    </source>
</reference>
<keyword evidence="8 14" id="KW-0658">Purine biosynthesis</keyword>
<dbReference type="SUPFAM" id="SSF56059">
    <property type="entry name" value="Glutathione synthetase ATP-binding domain-like"/>
    <property type="match status" value="1"/>
</dbReference>
<dbReference type="InterPro" id="IPR020559">
    <property type="entry name" value="PRibGlycinamide_synth_CS"/>
</dbReference>
<dbReference type="SMART" id="SM01210">
    <property type="entry name" value="GARS_C"/>
    <property type="match status" value="1"/>
</dbReference>
<dbReference type="InterPro" id="IPR000115">
    <property type="entry name" value="PRibGlycinamide_synth"/>
</dbReference>
<keyword evidence="18" id="KW-1185">Reference proteome</keyword>
<evidence type="ECO:0000256" key="13">
    <source>
        <dbReference type="ARBA" id="ARBA00042864"/>
    </source>
</evidence>
<dbReference type="SUPFAM" id="SSF51246">
    <property type="entry name" value="Rudiment single hybrid motif"/>
    <property type="match status" value="1"/>
</dbReference>
<keyword evidence="7 15" id="KW-0547">Nucleotide-binding</keyword>
<dbReference type="Pfam" id="PF02844">
    <property type="entry name" value="GARS_N"/>
    <property type="match status" value="1"/>
</dbReference>
<dbReference type="InterPro" id="IPR016185">
    <property type="entry name" value="PreATP-grasp_dom_sf"/>
</dbReference>
<evidence type="ECO:0000256" key="14">
    <source>
        <dbReference type="HAMAP-Rule" id="MF_00138"/>
    </source>
</evidence>
<evidence type="ECO:0000256" key="10">
    <source>
        <dbReference type="ARBA" id="ARBA00023211"/>
    </source>
</evidence>
<reference evidence="18" key="2">
    <citation type="submission" date="2011-02" db="EMBL/GenBank/DDBJ databases">
        <title>The complete genome of Desulfurobacterium thermolithotrophum DSM 11699.</title>
        <authorList>
            <consortium name="US DOE Joint Genome Institute (JGI-PGF)"/>
            <person name="Lucas S."/>
            <person name="Copeland A."/>
            <person name="Lapidus A."/>
            <person name="Bruce D."/>
            <person name="Goodwin L."/>
            <person name="Pitluck S."/>
            <person name="Kyrpides N."/>
            <person name="Mavromatis K."/>
            <person name="Pagani I."/>
            <person name="Ivanova N."/>
            <person name="Mikhailova N."/>
            <person name="Daligault H."/>
            <person name="Detter J.C."/>
            <person name="Tapia R."/>
            <person name="Han C."/>
            <person name="Land M."/>
            <person name="Hauser L."/>
            <person name="Markowitz V."/>
            <person name="Cheng J.-F."/>
            <person name="Hugenholtz P."/>
            <person name="Woyke T."/>
            <person name="Wu D."/>
            <person name="Spring S."/>
            <person name="Brambilla E."/>
            <person name="Klenk H.-P."/>
            <person name="Eisen J.A."/>
        </authorList>
    </citation>
    <scope>NUCLEOTIDE SEQUENCE [LARGE SCALE GENOMIC DNA]</scope>
    <source>
        <strain evidence="18">DSM 11699 / BSA</strain>
    </source>
</reference>
<dbReference type="EC" id="6.3.4.13" evidence="4 14"/>
<comment type="cofactor">
    <cofactor evidence="1">
        <name>Mn(2+)</name>
        <dbReference type="ChEBI" id="CHEBI:29035"/>
    </cofactor>
</comment>
<dbReference type="FunCoup" id="F0S2K6">
    <property type="interactions" value="302"/>
</dbReference>
<name>F0S2K6_DESTD</name>
<comment type="cofactor">
    <cofactor evidence="2">
        <name>Mg(2+)</name>
        <dbReference type="ChEBI" id="CHEBI:18420"/>
    </cofactor>
</comment>
<dbReference type="FunFam" id="3.30.470.20:FF:000018">
    <property type="entry name" value="Trifunctional purine biosynthetic protein adenosine-3"/>
    <property type="match status" value="1"/>
</dbReference>
<dbReference type="InParanoid" id="F0S2K6"/>
<dbReference type="InterPro" id="IPR013815">
    <property type="entry name" value="ATP_grasp_subdomain_1"/>
</dbReference>
<dbReference type="OrthoDB" id="9807240at2"/>
<dbReference type="Pfam" id="PF01071">
    <property type="entry name" value="GARS_A"/>
    <property type="match status" value="1"/>
</dbReference>
<protein>
    <recommendedName>
        <fullName evidence="4 14">Phosphoribosylamine--glycine ligase</fullName>
        <ecNumber evidence="4 14">6.3.4.13</ecNumber>
    </recommendedName>
    <alternativeName>
        <fullName evidence="14">GARS</fullName>
    </alternativeName>
    <alternativeName>
        <fullName evidence="12 14">Glycinamide ribonucleotide synthetase</fullName>
    </alternativeName>
    <alternativeName>
        <fullName evidence="13 14">Phosphoribosylglycinamide synthetase</fullName>
    </alternativeName>
</protein>
<dbReference type="InterPro" id="IPR037123">
    <property type="entry name" value="PRibGlycinamide_synth_C_sf"/>
</dbReference>
<evidence type="ECO:0000256" key="15">
    <source>
        <dbReference type="PROSITE-ProRule" id="PRU00409"/>
    </source>
</evidence>
<dbReference type="RefSeq" id="WP_013638036.1">
    <property type="nucleotide sequence ID" value="NC_015185.1"/>
</dbReference>
<dbReference type="Gene3D" id="3.30.1490.20">
    <property type="entry name" value="ATP-grasp fold, A domain"/>
    <property type="match status" value="1"/>
</dbReference>
<evidence type="ECO:0000256" key="12">
    <source>
        <dbReference type="ARBA" id="ARBA00042242"/>
    </source>
</evidence>
<dbReference type="InterPro" id="IPR011761">
    <property type="entry name" value="ATP-grasp"/>
</dbReference>
<dbReference type="NCBIfam" id="TIGR00877">
    <property type="entry name" value="purD"/>
    <property type="match status" value="1"/>
</dbReference>
<evidence type="ECO:0000256" key="5">
    <source>
        <dbReference type="ARBA" id="ARBA00022598"/>
    </source>
</evidence>
<dbReference type="Gene3D" id="3.90.600.10">
    <property type="entry name" value="Phosphoribosylglycinamide synthetase, C-terminal domain"/>
    <property type="match status" value="1"/>
</dbReference>
<evidence type="ECO:0000313" key="17">
    <source>
        <dbReference type="EMBL" id="ADY73078.1"/>
    </source>
</evidence>
<evidence type="ECO:0000256" key="11">
    <source>
        <dbReference type="ARBA" id="ARBA00038345"/>
    </source>
</evidence>
<keyword evidence="5 14" id="KW-0436">Ligase</keyword>
<dbReference type="InterPro" id="IPR020561">
    <property type="entry name" value="PRibGlycinamid_synth_ATP-grasp"/>
</dbReference>
<evidence type="ECO:0000256" key="9">
    <source>
        <dbReference type="ARBA" id="ARBA00022840"/>
    </source>
</evidence>
<dbReference type="HAMAP" id="MF_00138">
    <property type="entry name" value="GARS"/>
    <property type="match status" value="1"/>
</dbReference>
<keyword evidence="6" id="KW-0479">Metal-binding</keyword>
<evidence type="ECO:0000256" key="2">
    <source>
        <dbReference type="ARBA" id="ARBA00001946"/>
    </source>
</evidence>
<dbReference type="KEGG" id="dte:Dester_0424"/>
<comment type="similarity">
    <text evidence="11 14">Belongs to the GARS family.</text>
</comment>
<evidence type="ECO:0000256" key="1">
    <source>
        <dbReference type="ARBA" id="ARBA00001936"/>
    </source>
</evidence>
<dbReference type="FunFam" id="3.40.50.20:FF:000006">
    <property type="entry name" value="Phosphoribosylamine--glycine ligase, chloroplastic"/>
    <property type="match status" value="1"/>
</dbReference>
<evidence type="ECO:0000256" key="3">
    <source>
        <dbReference type="ARBA" id="ARBA00005174"/>
    </source>
</evidence>
<dbReference type="SUPFAM" id="SSF52440">
    <property type="entry name" value="PreATP-grasp domain"/>
    <property type="match status" value="1"/>
</dbReference>
<evidence type="ECO:0000259" key="16">
    <source>
        <dbReference type="PROSITE" id="PS50975"/>
    </source>
</evidence>